<gene>
    <name evidence="5" type="ORF">SEMRO_578_G169770.1</name>
</gene>
<feature type="transmembrane region" description="Helical" evidence="3">
    <location>
        <begin position="546"/>
        <end position="565"/>
    </location>
</feature>
<feature type="transmembrane region" description="Helical" evidence="3">
    <location>
        <begin position="465"/>
        <end position="488"/>
    </location>
</feature>
<feature type="domain" description="Threonine/serine exporter-like N-terminal" evidence="4">
    <location>
        <begin position="461"/>
        <end position="593"/>
    </location>
</feature>
<feature type="compositionally biased region" description="Polar residues" evidence="2">
    <location>
        <begin position="832"/>
        <end position="846"/>
    </location>
</feature>
<evidence type="ECO:0000256" key="2">
    <source>
        <dbReference type="SAM" id="MobiDB-lite"/>
    </source>
</evidence>
<comment type="caution">
    <text evidence="5">The sequence shown here is derived from an EMBL/GenBank/DDBJ whole genome shotgun (WGS) entry which is preliminary data.</text>
</comment>
<name>A0A9N8HGH2_9STRA</name>
<keyword evidence="6" id="KW-1185">Reference proteome</keyword>
<evidence type="ECO:0000256" key="1">
    <source>
        <dbReference type="ARBA" id="ARBA00034125"/>
    </source>
</evidence>
<organism evidence="5 6">
    <name type="scientific">Seminavis robusta</name>
    <dbReference type="NCBI Taxonomy" id="568900"/>
    <lineage>
        <taxon>Eukaryota</taxon>
        <taxon>Sar</taxon>
        <taxon>Stramenopiles</taxon>
        <taxon>Ochrophyta</taxon>
        <taxon>Bacillariophyta</taxon>
        <taxon>Bacillariophyceae</taxon>
        <taxon>Bacillariophycidae</taxon>
        <taxon>Naviculales</taxon>
        <taxon>Naviculaceae</taxon>
        <taxon>Seminavis</taxon>
    </lineage>
</organism>
<dbReference type="InterPro" id="IPR051361">
    <property type="entry name" value="ThrE/Ser_Exporter"/>
</dbReference>
<keyword evidence="3" id="KW-0812">Transmembrane</keyword>
<feature type="transmembrane region" description="Helical" evidence="3">
    <location>
        <begin position="626"/>
        <end position="646"/>
    </location>
</feature>
<dbReference type="GO" id="GO:0022857">
    <property type="term" value="F:transmembrane transporter activity"/>
    <property type="evidence" value="ECO:0007669"/>
    <property type="project" value="InterPro"/>
</dbReference>
<feature type="region of interest" description="Disordered" evidence="2">
    <location>
        <begin position="1"/>
        <end position="42"/>
    </location>
</feature>
<feature type="compositionally biased region" description="Polar residues" evidence="2">
    <location>
        <begin position="20"/>
        <end position="40"/>
    </location>
</feature>
<dbReference type="OrthoDB" id="43949at2759"/>
<dbReference type="AlphaFoldDB" id="A0A9N8HGH2"/>
<feature type="compositionally biased region" description="Polar residues" evidence="2">
    <location>
        <begin position="169"/>
        <end position="179"/>
    </location>
</feature>
<dbReference type="Proteomes" id="UP001153069">
    <property type="component" value="Unassembled WGS sequence"/>
</dbReference>
<dbReference type="Pfam" id="PF06738">
    <property type="entry name" value="ThrE"/>
    <property type="match status" value="2"/>
</dbReference>
<keyword evidence="3" id="KW-0472">Membrane</keyword>
<feature type="domain" description="Threonine/serine exporter-like N-terminal" evidence="4">
    <location>
        <begin position="627"/>
        <end position="721"/>
    </location>
</feature>
<evidence type="ECO:0000313" key="5">
    <source>
        <dbReference type="EMBL" id="CAB9513206.1"/>
    </source>
</evidence>
<feature type="region of interest" description="Disordered" evidence="2">
    <location>
        <begin position="136"/>
        <end position="179"/>
    </location>
</feature>
<reference evidence="5" key="1">
    <citation type="submission" date="2020-06" db="EMBL/GenBank/DDBJ databases">
        <authorList>
            <consortium name="Plant Systems Biology data submission"/>
        </authorList>
    </citation>
    <scope>NUCLEOTIDE SEQUENCE</scope>
    <source>
        <strain evidence="5">D6</strain>
    </source>
</reference>
<feature type="region of interest" description="Disordered" evidence="2">
    <location>
        <begin position="774"/>
        <end position="852"/>
    </location>
</feature>
<evidence type="ECO:0000259" key="4">
    <source>
        <dbReference type="Pfam" id="PF06738"/>
    </source>
</evidence>
<feature type="compositionally biased region" description="Basic and acidic residues" evidence="2">
    <location>
        <begin position="139"/>
        <end position="152"/>
    </location>
</feature>
<feature type="transmembrane region" description="Helical" evidence="3">
    <location>
        <begin position="520"/>
        <end position="540"/>
    </location>
</feature>
<feature type="compositionally biased region" description="Low complexity" evidence="2">
    <location>
        <begin position="1"/>
        <end position="19"/>
    </location>
</feature>
<protein>
    <submittedName>
        <fullName evidence="5">Pheromone-regulated membrane protein</fullName>
    </submittedName>
</protein>
<dbReference type="PANTHER" id="PTHR31082:SF4">
    <property type="entry name" value="PHEROMONE-REGULATED MEMBRANE PROTEIN 10"/>
    <property type="match status" value="1"/>
</dbReference>
<feature type="region of interest" description="Disordered" evidence="2">
    <location>
        <begin position="63"/>
        <end position="86"/>
    </location>
</feature>
<feature type="transmembrane region" description="Helical" evidence="3">
    <location>
        <begin position="703"/>
        <end position="721"/>
    </location>
</feature>
<evidence type="ECO:0000256" key="3">
    <source>
        <dbReference type="SAM" id="Phobius"/>
    </source>
</evidence>
<feature type="transmembrane region" description="Helical" evidence="3">
    <location>
        <begin position="494"/>
        <end position="513"/>
    </location>
</feature>
<feature type="compositionally biased region" description="Low complexity" evidence="2">
    <location>
        <begin position="63"/>
        <end position="72"/>
    </location>
</feature>
<accession>A0A9N8HGH2</accession>
<dbReference type="InterPro" id="IPR010619">
    <property type="entry name" value="ThrE-like_N"/>
</dbReference>
<keyword evidence="3" id="KW-1133">Transmembrane helix</keyword>
<feature type="transmembrane region" description="Helical" evidence="3">
    <location>
        <begin position="653"/>
        <end position="671"/>
    </location>
</feature>
<proteinExistence type="inferred from homology"/>
<evidence type="ECO:0000313" key="6">
    <source>
        <dbReference type="Proteomes" id="UP001153069"/>
    </source>
</evidence>
<dbReference type="PANTHER" id="PTHR31082">
    <property type="entry name" value="PHEROMONE-REGULATED MEMBRANE PROTEIN 10"/>
    <property type="match status" value="1"/>
</dbReference>
<feature type="transmembrane region" description="Helical" evidence="3">
    <location>
        <begin position="586"/>
        <end position="606"/>
    </location>
</feature>
<dbReference type="EMBL" id="CAICTM010000577">
    <property type="protein sequence ID" value="CAB9513206.1"/>
    <property type="molecule type" value="Genomic_DNA"/>
</dbReference>
<feature type="transmembrane region" description="Helical" evidence="3">
    <location>
        <begin position="733"/>
        <end position="756"/>
    </location>
</feature>
<sequence length="874" mass="94912">MMTASSGSSSSESLSNHTSATLPSDQSMEASPDTTPSPSIIASEELQDPVVLVDTFFRASSFSSNSTLSNDNDQGPDLEMGPAPFYDSRDDGSVVFHHLHRHTLSHDIFVVPEGEIKEGGDFMFTTNTVVNMNGILGGEDNHETDNQEEKQDVFASSGSSLVGGETDASARSYSSKSHDPTQSYTYKWNMYAPSTKDFGKFLRWTIVGGSRFSPEQTDEELQASLAGLAQCLNLMRDYLTHYGMPERGGPRDQEYVLREVVRDLYGGGCPLWALEPVMQKAAEGLTGQPNVNWQLYPRKAFVYNPSSGTTSMFRLDRGFNISKMSAMEGVAVRLASFASNVQGVSNIPARFPNPADFYKACKQSVRNLGLRVPEESKLARKILNLASRQQGLFYYVNSREYMGGDTPILDSSNSPKRPTLHHAVEDFWIVTDEERELFSRLACQEALKHISIIDARQKDAAQKPLYSPLLIIVCRAVASAGACAFWFGGSWQDMIVAGLLAIVVNVIGTSSLLNKQERLLYEVVASFVVGLTSGLLALSFPEHMCFSAMAISGILDLLQGFRVVYAVIEIMSRHTVAGGADLLEGVLFTGLISYFLQFGSYTAASILGDARATEFAHCDHGLDPRFYILLVPLTCAAFAIMFTPNLRELPGMAFHGILAYCMNYGLAALGATSDLNYFVSASAVSLSAGLCSRFTGRQAVGNTVAGIYMLLPGAYLVSSIYSGDLDSSFFTDILKSAIVTGIGAWSGTILCSPTLLGTTRGLLWQQQAKLPGLRRGLSKEGDRAPPPSTEDNSRTSRSNRGGHVSFAPKGHHRVGSKTLSAASGHHHRDGSRGSSAQQASTGGHSNKSPHQHHRIESNVSIFDFDHPTSTMLFF</sequence>
<comment type="similarity">
    <text evidence="1">Belongs to the ThrE exporter (TC 2.A.79) family.</text>
</comment>